<sequence length="2706" mass="278267">MENLNKKNVFLLILFLGSFIVSGQTTIWSEDFESYTNGTQTGNGTGTSTATWSTNDTDINVQASGGSQVLRGQQTRNTTAYWTTNTINVSGFALFSISLDANSGGSLDANQDIFRIEYRIDGGSYVEVEEASGVSSDPIQSSYNINSLSGNTLELRITFYNTGGDEFYEIDNILVEEGSGVSTNDPPSITATGNQEFCPGIPISVVETISITDSDDTTADEVSVQISSGYVNGEDLLTLTGSHPSITASWSVSEGKLTLTGPATLSAFETAVSAVQYSTSGMNPSGSRDFSITVGDTNFLPSTGHYYEYISDVGIRWTEARDAAALRTYYGLQGYLATLTSQEEADFSGSQAQGVGWIGASDAAVEGDWRWVTGPEAGTPFWSGNASGSTTPPFNFAYWNGGEPNQSGNEDYAHITANSVVRSPGGPGSWNDLRNQGGGGAYRPQGYVVEYGGMTGDPVINVTAVTMLNIDNEPPTASNPTPITVDCIGDVPTADVTVVTDEADNCSASPTVVFVSDSSDGNSNPETITRTYSITDGAGNSTNVTQIITVNDTTSPTASNLSNIAVECNSDIPPVNINDITDEADNCSIAANIVVAHVNDVSDGATSPETIIRTYSVTDEAGNSTNVTQTITVDDNTDPVIIGCPSNIIVNVDSGTCGAVANWTLPVASDNCGTVTLTDNNYSPGDNFFPGITTVTYTATDNAGNSTTCSFTITVTDNEDPVLTGPSDISVSTDSGSCEAVVNYTLPTVTDNCFMGDGTFPVIENFEVPSRNDLINVCYQFIGTTVSGNNPLSGTTSMRTSNLISGSSRTLISPLVYLNGTGQLTFLHRIDRARNNNRITVSLVDEADVATVVFTEVYSNNSIQSEAVDISITGNYRIRIDFDTNSNATDRGRIDDLVIPGLKIADTSGSGACPAASFQVVQNTGFTTGGSFPIGTTTNTFEVTDAFGNTGTYSFDITVSDNEAPTASDPSGITVECTGDVPAADTTVVTDGSDNCGTVTVAFVGDSALAGSNPGIITRTYSITDAAGNVTNVEQAITVDDTTDPTIVCPSDIARNVDPGLSTAVVAYTAPVGTDNCGTATTFQIAGLASGSAFPTGTTTNTFEVTDGAGNTITCSFDVTVVDSEAPVIDCPPDIVQDTDAGACQAVVAYTAPVGTDNAPGAVTVQIAGLAPGSVFPIGTTTNTFEVTDSSGLTATCSFDVTIEDNEAPTGSAPPDVTVECSANIPAVDIAALTGVTDNCSPLSNIVMAHVGDVSDGNSNPETITRTYSITDEAGNGINVEQAITVDDTTDPAIVCPSDIARNVDPGLSTAVVAYTAPVGTDNCGTATTVQIAGLASGSAFPTGTTTNTFEVTDGAGNTITCSFDVTVVDSEAPVIDCPPDMVQDTDAGACQAAVAYTAPVGTDNAPGAVTVQIAGLAPGSVFPIGTTTNTFEVTDSSGLTATCSFDVTIEDNEAPTASDPSGITVECTGDVPAADTTVVTDGSDNCGTVTVAFVGDSALAGSNPGIITRTYSVTDAAGNVTNVEQAITVDDTTDPTGSAPPDVTVECSANIPAVDIAALTGVTDNCSPLSNIVMAHVGDVSDGNSNPETITRTYSITDEAGNGINVEQAITVDDTTDPAIVCPSDIARNVDPGLSTAVVAYTAPVGTDNCGTATTVQIAGLAPGSAFPTGTTTNTFEVTDGAGNTITCSFDVTVVDSEAPVIDCPPDMVQDTDAGACQAVVAYTAPVGTDNAPGAVTVQIAGLAPGSVFPIGTTTNTFEVTDSSGLTATCSFDVTIEDNEAPTASDPSGITVECTGDVPAADTTVVTDGSDNCGTVTVAFVGDSALAGSNPGIITRTYSVTDAAGNSINVEQAITVDDTTDPTGSAPPDVTVECSANIPAVDIAALTGVTDNCSPLSNIVMAHVGDVSDGNSNPETITRTYSITDEAGNVTNVEQAITVDDTTDPAIVCPSDIARNVDPGLSTAVVAYTAPVGTDNCGTATTVQIAGLASGSAFPTGTTTNTFEVTDGAGNTVTCSFDVTVVDSEAPVIDCPPDIVQDTDAGACQAVVAYTAPVGTDNAPGAVTVQIAGLAPGSVFPIGTTTNTFEVTDSSGLTATCSFDVTIEDNEAPTASDPSGITVECTGDVPAADTTVVTDGSDNCGTVTVAFVGDSALAGSNPGIITRTYSVTDAAGNSINVEQAITVDDTTAPTGSAPPDVTVECSANIPAVDIAALTGVTDNCSPLSNIVMAHVGDVSDGNFNPETITRTYSITDEAGNGVNVDQTIIVQAVNPDIIIGDASAIEGENISFPITLSQAKCDEDLTLTFTFMDGTAESSDYINTNVQVIIPAGDISANVIVPTIDDTIDEVDEDFTIRLGTVDFGTVGDISDTAIGTILDNDSTPVNIDSDDDGIIDSFEDLNSDGDNDPTTDPTDTDSDGIPDYLDIDSDNDGIPDNIEAQTTTGYIAPSSIDINNNGLDDAYENSGNLGLIPEDSEGDGIPDYVDDDSDEDGVPDSIEGNDFNQDGIPDVELIGSDKDNDGLDDGYEGSTVIDIDVNDEISSPGSDLLDTDFDGVPNYRDSDDDDDGIETIDEDLNLDGNYANDDSNGDGLPNYLDPDIRPNTADEEEVDVINVITPNGDGIHDFLTIQNIENYPNNTVKIFNRWGVEVYATKSYNTTGNVFDGTSKGRVTLNKDNKLPVGTYFYILEYEDLTGNMKELSGYLYINR</sequence>
<evidence type="ECO:0000259" key="6">
    <source>
        <dbReference type="PROSITE" id="PS50825"/>
    </source>
</evidence>
<dbReference type="Pfam" id="PF13585">
    <property type="entry name" value="CHU_C"/>
    <property type="match status" value="1"/>
</dbReference>
<evidence type="ECO:0000256" key="2">
    <source>
        <dbReference type="ARBA" id="ARBA00022737"/>
    </source>
</evidence>
<feature type="compositionally biased region" description="Acidic residues" evidence="4">
    <location>
        <begin position="2472"/>
        <end position="2492"/>
    </location>
</feature>
<feature type="domain" description="HYR" evidence="6">
    <location>
        <begin position="1286"/>
        <end position="1368"/>
    </location>
</feature>
<name>A0A2Z4LUG7_9FLAO</name>
<feature type="domain" description="HYR" evidence="6">
    <location>
        <begin position="1613"/>
        <end position="1697"/>
    </location>
</feature>
<evidence type="ECO:0000256" key="3">
    <source>
        <dbReference type="ARBA" id="ARBA00022837"/>
    </source>
</evidence>
<dbReference type="CDD" id="cd03603">
    <property type="entry name" value="CLECT_VCBS"/>
    <property type="match status" value="1"/>
</dbReference>
<dbReference type="PANTHER" id="PTHR24273">
    <property type="entry name" value="FI04643P-RELATED"/>
    <property type="match status" value="1"/>
</dbReference>
<dbReference type="InterPro" id="IPR016187">
    <property type="entry name" value="CTDL_fold"/>
</dbReference>
<dbReference type="PANTHER" id="PTHR24273:SF32">
    <property type="entry name" value="HYALIN"/>
    <property type="match status" value="1"/>
</dbReference>
<feature type="domain" description="HYR" evidence="6">
    <location>
        <begin position="1940"/>
        <end position="2022"/>
    </location>
</feature>
<dbReference type="OrthoDB" id="9805017at2"/>
<dbReference type="InterPro" id="IPR038081">
    <property type="entry name" value="CalX-like_sf"/>
</dbReference>
<evidence type="ECO:0000256" key="4">
    <source>
        <dbReference type="SAM" id="MobiDB-lite"/>
    </source>
</evidence>
<dbReference type="InterPro" id="IPR003410">
    <property type="entry name" value="HYR_dom"/>
</dbReference>
<dbReference type="Pfam" id="PF03160">
    <property type="entry name" value="Calx-beta"/>
    <property type="match status" value="1"/>
</dbReference>
<evidence type="ECO:0000256" key="1">
    <source>
        <dbReference type="ARBA" id="ARBA00022729"/>
    </source>
</evidence>
<dbReference type="Gene3D" id="2.60.40.2030">
    <property type="match status" value="1"/>
</dbReference>
<feature type="domain" description="HYR" evidence="6">
    <location>
        <begin position="1698"/>
        <end position="1779"/>
    </location>
</feature>
<dbReference type="InterPro" id="IPR016186">
    <property type="entry name" value="C-type_lectin-like/link_sf"/>
</dbReference>
<dbReference type="SUPFAM" id="SSF141072">
    <property type="entry name" value="CalX-like"/>
    <property type="match status" value="1"/>
</dbReference>
<dbReference type="InterPro" id="IPR003644">
    <property type="entry name" value="Calx_beta"/>
</dbReference>
<evidence type="ECO:0000313" key="8">
    <source>
        <dbReference type="Proteomes" id="UP000248536"/>
    </source>
</evidence>
<feature type="region of interest" description="Disordered" evidence="4">
    <location>
        <begin position="2396"/>
        <end position="2421"/>
    </location>
</feature>
<dbReference type="PROSITE" id="PS50825">
    <property type="entry name" value="HYR"/>
    <property type="match status" value="9"/>
</dbReference>
<feature type="region of interest" description="Disordered" evidence="4">
    <location>
        <begin position="2536"/>
        <end position="2567"/>
    </location>
</feature>
<dbReference type="Proteomes" id="UP000248536">
    <property type="component" value="Chromosome"/>
</dbReference>
<keyword evidence="8" id="KW-1185">Reference proteome</keyword>
<feature type="domain" description="HYR" evidence="6">
    <location>
        <begin position="1039"/>
        <end position="1121"/>
    </location>
</feature>
<dbReference type="PROSITE" id="PS50041">
    <property type="entry name" value="C_TYPE_LECTIN_2"/>
    <property type="match status" value="1"/>
</dbReference>
<feature type="domain" description="HYR" evidence="6">
    <location>
        <begin position="1369"/>
        <end position="1452"/>
    </location>
</feature>
<dbReference type="EMBL" id="CP030104">
    <property type="protein sequence ID" value="AWX45476.1"/>
    <property type="molecule type" value="Genomic_DNA"/>
</dbReference>
<dbReference type="SUPFAM" id="SSF56436">
    <property type="entry name" value="C-type lectin-like"/>
    <property type="match status" value="1"/>
</dbReference>
<feature type="domain" description="C-type lectin" evidence="5">
    <location>
        <begin position="302"/>
        <end position="432"/>
    </location>
</feature>
<dbReference type="Pfam" id="PF02494">
    <property type="entry name" value="HYR"/>
    <property type="match status" value="9"/>
</dbReference>
<reference evidence="7 8" key="1">
    <citation type="submission" date="2018-06" db="EMBL/GenBank/DDBJ databases">
        <title>Spongiibacterium sp. HME9304 Genome sequencing and assembly.</title>
        <authorList>
            <person name="Kang H."/>
            <person name="Kim H."/>
            <person name="Joh K."/>
        </authorList>
    </citation>
    <scope>NUCLEOTIDE SEQUENCE [LARGE SCALE GENOMIC DNA]</scope>
    <source>
        <strain evidence="7 8">HME9304</strain>
    </source>
</reference>
<keyword evidence="2" id="KW-0677">Repeat</keyword>
<organism evidence="7 8">
    <name type="scientific">Flagellimonas maritima</name>
    <dbReference type="NCBI Taxonomy" id="1383885"/>
    <lineage>
        <taxon>Bacteria</taxon>
        <taxon>Pseudomonadati</taxon>
        <taxon>Bacteroidota</taxon>
        <taxon>Flavobacteriia</taxon>
        <taxon>Flavobacteriales</taxon>
        <taxon>Flavobacteriaceae</taxon>
        <taxon>Flagellimonas</taxon>
    </lineage>
</organism>
<keyword evidence="3" id="KW-0106">Calcium</keyword>
<dbReference type="InterPro" id="IPR034007">
    <property type="entry name" value="CTLD_bac"/>
</dbReference>
<feature type="region of interest" description="Disordered" evidence="4">
    <location>
        <begin position="2470"/>
        <end position="2507"/>
    </location>
</feature>
<dbReference type="InterPro" id="IPR001304">
    <property type="entry name" value="C-type_lectin-like"/>
</dbReference>
<gene>
    <name evidence="7" type="ORF">HME9304_02495</name>
</gene>
<proteinExistence type="predicted"/>
<dbReference type="InterPro" id="IPR026341">
    <property type="entry name" value="T9SS_type_B"/>
</dbReference>
<dbReference type="NCBIfam" id="TIGR04131">
    <property type="entry name" value="Bac_Flav_CTERM"/>
    <property type="match status" value="1"/>
</dbReference>
<feature type="domain" description="HYR" evidence="6">
    <location>
        <begin position="1122"/>
        <end position="1205"/>
    </location>
</feature>
<feature type="domain" description="HYR" evidence="6">
    <location>
        <begin position="634"/>
        <end position="717"/>
    </location>
</feature>
<dbReference type="GO" id="GO:0007154">
    <property type="term" value="P:cell communication"/>
    <property type="evidence" value="ECO:0007669"/>
    <property type="project" value="InterPro"/>
</dbReference>
<dbReference type="RefSeq" id="WP_112378863.1">
    <property type="nucleotide sequence ID" value="NZ_CP030104.1"/>
</dbReference>
<keyword evidence="1" id="KW-0732">Signal</keyword>
<evidence type="ECO:0000313" key="7">
    <source>
        <dbReference type="EMBL" id="AWX45476.1"/>
    </source>
</evidence>
<feature type="domain" description="HYR" evidence="6">
    <location>
        <begin position="2023"/>
        <end position="2106"/>
    </location>
</feature>
<dbReference type="GO" id="GO:0016020">
    <property type="term" value="C:membrane"/>
    <property type="evidence" value="ECO:0007669"/>
    <property type="project" value="InterPro"/>
</dbReference>
<protein>
    <submittedName>
        <fullName evidence="7">Halomucin</fullName>
    </submittedName>
</protein>
<dbReference type="KEGG" id="spon:HME9304_02495"/>
<accession>A0A2Z4LUG7</accession>
<evidence type="ECO:0000259" key="5">
    <source>
        <dbReference type="PROSITE" id="PS50041"/>
    </source>
</evidence>
<dbReference type="Gene3D" id="3.10.100.10">
    <property type="entry name" value="Mannose-Binding Protein A, subunit A"/>
    <property type="match status" value="1"/>
</dbReference>